<comment type="caution">
    <text evidence="3">The sequence shown here is derived from an EMBL/GenBank/DDBJ whole genome shotgun (WGS) entry which is preliminary data.</text>
</comment>
<gene>
    <name evidence="3" type="ORF">FHX76_001431</name>
</gene>
<evidence type="ECO:0000256" key="2">
    <source>
        <dbReference type="SAM" id="Phobius"/>
    </source>
</evidence>
<evidence type="ECO:0000313" key="3">
    <source>
        <dbReference type="EMBL" id="NIH53563.1"/>
    </source>
</evidence>
<evidence type="ECO:0000256" key="1">
    <source>
        <dbReference type="SAM" id="MobiDB-lite"/>
    </source>
</evidence>
<dbReference type="Proteomes" id="UP000541033">
    <property type="component" value="Unassembled WGS sequence"/>
</dbReference>
<organism evidence="3 4">
    <name type="scientific">Lysinibacter cavernae</name>
    <dbReference type="NCBI Taxonomy" id="1640652"/>
    <lineage>
        <taxon>Bacteria</taxon>
        <taxon>Bacillati</taxon>
        <taxon>Actinomycetota</taxon>
        <taxon>Actinomycetes</taxon>
        <taxon>Micrococcales</taxon>
        <taxon>Microbacteriaceae</taxon>
        <taxon>Lysinibacter</taxon>
    </lineage>
</organism>
<keyword evidence="2" id="KW-1133">Transmembrane helix</keyword>
<dbReference type="RefSeq" id="WP_167149274.1">
    <property type="nucleotide sequence ID" value="NZ_JAAMOX010000001.1"/>
</dbReference>
<proteinExistence type="predicted"/>
<name>A0A7X5R0X5_9MICO</name>
<feature type="compositionally biased region" description="Gly residues" evidence="1">
    <location>
        <begin position="1531"/>
        <end position="1551"/>
    </location>
</feature>
<keyword evidence="2" id="KW-0472">Membrane</keyword>
<sequence>MFEKNSIHAAGGGSRKSFAALATALTLAGVATFGGVTDAQAAPGDAVVGDLGVSIAFDGTPGFDQDDEPGHDSSPANGVVRSQDTVEYLVATSFAATGEVRYKATLPLGAEWDPTSVVASVCNSSGSGLTDSNRTLNCNLTANQVTGSFHVRAIATTAGNGAVLEPTFTAGDKSITAPAVRVSATPKAELRTYLDTGKMPYQLNGKDGIAQNLLVFVGSTDSAAGNFKGYESFNNGYSYTVSVAPHAQLAEGKILVGDGSITVTQPNGPGTDLIVSVSGQRTDMIKSRAVAGTPKEFKSFSQQQLWIWTPFDPTIPANTPTAVGGQLRNFAPVSTSGAPNLGGAPAPGQDPAFVCPALAGGAQLSCYGQTVNRTTVPQIFGSNGGAMNGQSSFLYGDTHGYTNGGEFVLPGQPFLALTGVRNAQSAGASDTGVWGVSAWDPKLLQLNGVPSTRLTPSGNSESFYYLWPGTEVAPSDHTIEYSDHSFASDAERKSFDPASITWVSDPSALPGGIASVSALRATYLKPLEINSTFGLVNPLARTISPESMALPAGTTLPWFWQLGSTSQERRASTSPGITGIRPDGGTVQTASALVRSTVDWSPISATPGGTSELLITPKLVGPAKGTTASTAKNVSLSVTMDSTCVEPLWDVVTNLPGYDSHTQADLGADGIGCTADDGKPATISFNFGDLSAPAGAAGPGRFQGHATSLDVLHIPVVTSPLTPSGTVNTATVIARSDSDLTREDVSSIEDRTEAAKLTVSGVASFGGGKTANTKKPGLVEPDEDFSYTVNWSNGTSDKVGRGTFVDVLPYNGDARGTTGMPASGFVVSDVVASTQNPAVMGNVAIEYSVENPDDIATALKLPNNSDGNSGIDWKTGDVPKNATAVRFITDQPIDSGYSGSGTISLSLPGLALNGMLKNDFYGKTAAVNGDENSIKRIVAAAEVSLAASAGSLAGTVQIDSDFSNSLTPSDPFWPASSKTLTLTSAEGSSATDVAADGAFFFETIAPGDYVASVSGGGWSLVLPATITVVKGEVHTDAKILFQESLKPLLLKPDTGSTSAGASTVVDVKKNDSWFTAAAPAPQTAASIQPGGEAAYGTATLTADGSLSYTSAAEWPAAFAGQPSYEDVVTYTVTDSAGATATTVVTITVYAAPVAVDDAVTIAASGSHNVDALGNDSGHKLELGDAPTTADDLHATSAQGKVSIASAHVWADGEATYDAVVTYSVVDAFGQPATANIAVTVQRAPVVTVEAGQTVPADGAAVFEPQLLNPAVVDPSDITVSTKPRQGAVSVAADGAITFTPGDAKPGEYTFTVTYTDDLGQSTTQDFTVTVYEVLAAADDTATLPWVRGSEIDVLSNDAGDDVTITTATSTGPDAGTVEIRDGKLFFTPSTEREWAVDELSYVETLEYGIIDAHGTAAAATVTLTIVKPPVGKDLHVDLASDVELVTFDPIGEATGTNIQRLSADAVIAKPANGKASIVDGVLTYAPNDGFAGDDTFTVRIEDALGQIGEVTYTVTVAAADIPETKLPETGGDNGGTGGGDAGTSGGNGGGVSTQAPHTVAGLAVTGTNESAWLLGLVLLAAGAVFGALASTSGSRRRLVKGSSHES</sequence>
<protein>
    <recommendedName>
        <fullName evidence="5">Tandem-95 repeat protein</fullName>
    </recommendedName>
</protein>
<dbReference type="InterPro" id="IPR013783">
    <property type="entry name" value="Ig-like_fold"/>
</dbReference>
<feature type="region of interest" description="Disordered" evidence="1">
    <location>
        <begin position="59"/>
        <end position="79"/>
    </location>
</feature>
<dbReference type="Gene3D" id="2.60.40.10">
    <property type="entry name" value="Immunoglobulins"/>
    <property type="match status" value="1"/>
</dbReference>
<keyword evidence="2" id="KW-0812">Transmembrane</keyword>
<evidence type="ECO:0008006" key="5">
    <source>
        <dbReference type="Google" id="ProtNLM"/>
    </source>
</evidence>
<dbReference type="GO" id="GO:0005975">
    <property type="term" value="P:carbohydrate metabolic process"/>
    <property type="evidence" value="ECO:0007669"/>
    <property type="project" value="UniProtKB-ARBA"/>
</dbReference>
<feature type="transmembrane region" description="Helical" evidence="2">
    <location>
        <begin position="1571"/>
        <end position="1590"/>
    </location>
</feature>
<keyword evidence="4" id="KW-1185">Reference proteome</keyword>
<feature type="region of interest" description="Disordered" evidence="1">
    <location>
        <begin position="1523"/>
        <end position="1553"/>
    </location>
</feature>
<dbReference type="Gene3D" id="2.60.40.3440">
    <property type="match status" value="1"/>
</dbReference>
<dbReference type="Pfam" id="PF17963">
    <property type="entry name" value="Big_9"/>
    <property type="match status" value="4"/>
</dbReference>
<evidence type="ECO:0000313" key="4">
    <source>
        <dbReference type="Proteomes" id="UP000541033"/>
    </source>
</evidence>
<reference evidence="3 4" key="1">
    <citation type="submission" date="2020-02" db="EMBL/GenBank/DDBJ databases">
        <title>Sequencing the genomes of 1000 actinobacteria strains.</title>
        <authorList>
            <person name="Klenk H.-P."/>
        </authorList>
    </citation>
    <scope>NUCLEOTIDE SEQUENCE [LARGE SCALE GENOMIC DNA]</scope>
    <source>
        <strain evidence="3 4">DSM 27960</strain>
    </source>
</reference>
<dbReference type="EMBL" id="JAAMOX010000001">
    <property type="protein sequence ID" value="NIH53563.1"/>
    <property type="molecule type" value="Genomic_DNA"/>
</dbReference>
<accession>A0A7X5R0X5</accession>